<evidence type="ECO:0000256" key="5">
    <source>
        <dbReference type="ARBA" id="ARBA00022692"/>
    </source>
</evidence>
<evidence type="ECO:0000256" key="2">
    <source>
        <dbReference type="ARBA" id="ARBA00009306"/>
    </source>
</evidence>
<evidence type="ECO:0000256" key="1">
    <source>
        <dbReference type="ARBA" id="ARBA00004651"/>
    </source>
</evidence>
<evidence type="ECO:0000259" key="9">
    <source>
        <dbReference type="PROSITE" id="PS50928"/>
    </source>
</evidence>
<keyword evidence="3 8" id="KW-0813">Transport</keyword>
<evidence type="ECO:0000313" key="11">
    <source>
        <dbReference type="Proteomes" id="UP000051184"/>
    </source>
</evidence>
<dbReference type="AlphaFoldDB" id="A0A0P1IM07"/>
<evidence type="ECO:0000256" key="3">
    <source>
        <dbReference type="ARBA" id="ARBA00022448"/>
    </source>
</evidence>
<sequence length="329" mass="37234">MAFTETRAGTQKTSWLAKNKLNIAPWLFLAPALLYFAIYVVVPIFESIWLSFYEWNGLYRADGTSTASWVGFENYVKLWDDPKFWISLKNNVLWLVLYMLAVPAGLFIALFLNQKTPGMRLYKSLFFFPFVISQVVVGLIFGWFYNPDFGVVGTIWKALYCEETVNILGNATFKCSRAAPDILSSPEFATYGIIAAGLWPQIAYCMILYLTGLNNVAADQIEAGRLDGAKGWKMLWYVVLPQLRPATFIAVVVTVIGALRSFDMIAIMTQGGPFGSTNVLAYYMFETAISEYGERYGYGSAIATVLFLIMLVYISYFLWRMYQDEKGAH</sequence>
<dbReference type="PROSITE" id="PS50928">
    <property type="entry name" value="ABC_TM1"/>
    <property type="match status" value="1"/>
</dbReference>
<keyword evidence="7 8" id="KW-0472">Membrane</keyword>
<comment type="similarity">
    <text evidence="2 8">Belongs to the binding-protein-dependent transport system permease family.</text>
</comment>
<dbReference type="RefSeq" id="WP_058313641.1">
    <property type="nucleotide sequence ID" value="NZ_CYTO01000004.1"/>
</dbReference>
<keyword evidence="6 8" id="KW-1133">Transmembrane helix</keyword>
<dbReference type="Pfam" id="PF00528">
    <property type="entry name" value="BPD_transp_1"/>
    <property type="match status" value="1"/>
</dbReference>
<keyword evidence="4" id="KW-1003">Cell membrane</keyword>
<proteinExistence type="inferred from homology"/>
<evidence type="ECO:0000256" key="6">
    <source>
        <dbReference type="ARBA" id="ARBA00022989"/>
    </source>
</evidence>
<dbReference type="Gene3D" id="1.10.3720.10">
    <property type="entry name" value="MetI-like"/>
    <property type="match status" value="1"/>
</dbReference>
<dbReference type="CDD" id="cd06261">
    <property type="entry name" value="TM_PBP2"/>
    <property type="match status" value="1"/>
</dbReference>
<dbReference type="InterPro" id="IPR050809">
    <property type="entry name" value="UgpAE/MalFG_permease"/>
</dbReference>
<dbReference type="EMBL" id="CYUE01000002">
    <property type="protein sequence ID" value="CUK24652.1"/>
    <property type="molecule type" value="Genomic_DNA"/>
</dbReference>
<evidence type="ECO:0000256" key="4">
    <source>
        <dbReference type="ARBA" id="ARBA00022475"/>
    </source>
</evidence>
<feature type="transmembrane region" description="Helical" evidence="8">
    <location>
        <begin position="234"/>
        <end position="259"/>
    </location>
</feature>
<feature type="transmembrane region" description="Helical" evidence="8">
    <location>
        <begin position="92"/>
        <end position="113"/>
    </location>
</feature>
<dbReference type="GO" id="GO:0005886">
    <property type="term" value="C:plasma membrane"/>
    <property type="evidence" value="ECO:0007669"/>
    <property type="project" value="UniProtKB-SubCell"/>
</dbReference>
<feature type="domain" description="ABC transmembrane type-1" evidence="9">
    <location>
        <begin position="87"/>
        <end position="319"/>
    </location>
</feature>
<evidence type="ECO:0000313" key="10">
    <source>
        <dbReference type="EMBL" id="CUK24652.1"/>
    </source>
</evidence>
<dbReference type="STRING" id="1715691.TA5113_00500"/>
<name>A0A0P1IM07_9RHOB</name>
<keyword evidence="5 8" id="KW-0812">Transmembrane</keyword>
<feature type="transmembrane region" description="Helical" evidence="8">
    <location>
        <begin position="188"/>
        <end position="213"/>
    </location>
</feature>
<comment type="subcellular location">
    <subcellularLocation>
        <location evidence="1 8">Cell membrane</location>
        <topology evidence="1 8">Multi-pass membrane protein</topology>
    </subcellularLocation>
</comment>
<dbReference type="GO" id="GO:0055085">
    <property type="term" value="P:transmembrane transport"/>
    <property type="evidence" value="ECO:0007669"/>
    <property type="project" value="InterPro"/>
</dbReference>
<feature type="transmembrane region" description="Helical" evidence="8">
    <location>
        <begin position="21"/>
        <end position="45"/>
    </location>
</feature>
<dbReference type="PANTHER" id="PTHR43227">
    <property type="entry name" value="BLL4140 PROTEIN"/>
    <property type="match status" value="1"/>
</dbReference>
<accession>A0A0P1IM07</accession>
<gene>
    <name evidence="10" type="primary">lacF_1</name>
    <name evidence="10" type="ORF">TA5114_00437</name>
</gene>
<dbReference type="OrthoDB" id="9805108at2"/>
<dbReference type="SUPFAM" id="SSF161098">
    <property type="entry name" value="MetI-like"/>
    <property type="match status" value="1"/>
</dbReference>
<keyword evidence="11" id="KW-1185">Reference proteome</keyword>
<organism evidence="10 11">
    <name type="scientific">Cognatishimia activa</name>
    <dbReference type="NCBI Taxonomy" id="1715691"/>
    <lineage>
        <taxon>Bacteria</taxon>
        <taxon>Pseudomonadati</taxon>
        <taxon>Pseudomonadota</taxon>
        <taxon>Alphaproteobacteria</taxon>
        <taxon>Rhodobacterales</taxon>
        <taxon>Paracoccaceae</taxon>
        <taxon>Cognatishimia</taxon>
    </lineage>
</organism>
<dbReference type="SUPFAM" id="SSF160964">
    <property type="entry name" value="MalF N-terminal region-like"/>
    <property type="match status" value="1"/>
</dbReference>
<feature type="transmembrane region" description="Helical" evidence="8">
    <location>
        <begin position="125"/>
        <end position="145"/>
    </location>
</feature>
<evidence type="ECO:0000256" key="8">
    <source>
        <dbReference type="RuleBase" id="RU363032"/>
    </source>
</evidence>
<dbReference type="InterPro" id="IPR000515">
    <property type="entry name" value="MetI-like"/>
</dbReference>
<feature type="transmembrane region" description="Helical" evidence="8">
    <location>
        <begin position="265"/>
        <end position="285"/>
    </location>
</feature>
<protein>
    <submittedName>
        <fullName evidence="10">Lactose transport system permease protein LacF</fullName>
    </submittedName>
</protein>
<dbReference type="InterPro" id="IPR035906">
    <property type="entry name" value="MetI-like_sf"/>
</dbReference>
<evidence type="ECO:0000256" key="7">
    <source>
        <dbReference type="ARBA" id="ARBA00023136"/>
    </source>
</evidence>
<reference evidence="11" key="1">
    <citation type="submission" date="2015-09" db="EMBL/GenBank/DDBJ databases">
        <authorList>
            <person name="Rodrigo-Torres Lidia"/>
            <person name="Arahal R.David."/>
        </authorList>
    </citation>
    <scope>NUCLEOTIDE SEQUENCE [LARGE SCALE GENOMIC DNA]</scope>
    <source>
        <strain evidence="11">CECT 5114</strain>
    </source>
</reference>
<dbReference type="Proteomes" id="UP000051184">
    <property type="component" value="Unassembled WGS sequence"/>
</dbReference>
<feature type="transmembrane region" description="Helical" evidence="8">
    <location>
        <begin position="297"/>
        <end position="319"/>
    </location>
</feature>
<dbReference type="PANTHER" id="PTHR43227:SF11">
    <property type="entry name" value="BLL4140 PROTEIN"/>
    <property type="match status" value="1"/>
</dbReference>